<dbReference type="PANTHER" id="PTHR43806:SF11">
    <property type="entry name" value="CEREVISIN-RELATED"/>
    <property type="match status" value="1"/>
</dbReference>
<keyword evidence="2" id="KW-0645">Protease</keyword>
<dbReference type="InterPro" id="IPR000209">
    <property type="entry name" value="Peptidase_S8/S53_dom"/>
</dbReference>
<reference evidence="7" key="1">
    <citation type="submission" date="2018-06" db="EMBL/GenBank/DDBJ databases">
        <authorList>
            <person name="Zhirakovskaya E."/>
        </authorList>
    </citation>
    <scope>NUCLEOTIDE SEQUENCE</scope>
</reference>
<feature type="compositionally biased region" description="Pro residues" evidence="5">
    <location>
        <begin position="219"/>
        <end position="228"/>
    </location>
</feature>
<dbReference type="Gene3D" id="2.60.40.10">
    <property type="entry name" value="Immunoglobulins"/>
    <property type="match status" value="1"/>
</dbReference>
<evidence type="ECO:0000256" key="1">
    <source>
        <dbReference type="ARBA" id="ARBA00011073"/>
    </source>
</evidence>
<feature type="region of interest" description="Disordered" evidence="5">
    <location>
        <begin position="167"/>
        <end position="235"/>
    </location>
</feature>
<dbReference type="InterPro" id="IPR014756">
    <property type="entry name" value="Ig_E-set"/>
</dbReference>
<dbReference type="SUPFAM" id="SSF81296">
    <property type="entry name" value="E set domains"/>
    <property type="match status" value="1"/>
</dbReference>
<evidence type="ECO:0000259" key="6">
    <source>
        <dbReference type="Pfam" id="PF00082"/>
    </source>
</evidence>
<keyword evidence="3" id="KW-0378">Hydrolase</keyword>
<dbReference type="SUPFAM" id="SSF52743">
    <property type="entry name" value="Subtilisin-like"/>
    <property type="match status" value="1"/>
</dbReference>
<accession>A0A3B1AUM8</accession>
<sequence>MVIRLLLNVVIASLITMTTFGMANSVQFNNKLLNQAPVALPKLKNIQLVMPTLNQLKPASCLKPGESITLIGRNFGSKNQQGIAIVGDGLHLDLTSTYWSMDKIIVRLPNSNRLTEGTEYLLGFEKKNHGQWLNNRALPVLICKPAVNRTKQPQRLHVKPGQDAVFFAEPDDYPSATDPEEPDPSEAYSEEWYPEGSSYQEEVSFVPSSGGSLLSSGMPAPPTPPPLSPDEESDSIEPSEVIILSPDMAHAKTVANELANANITVKRRRKLKSLGLVISTFRLPAGEKVSEHLKQLRSNNEELWVEANHRYQLQSASQPNTRWEYQSIGWKIAKSCGKGVRIGLIDTPINITHEALGTSKITTRSFLSRGVATASADHGTAIASQLMGLMPEAALFAAEVFKQRDKKHIETTAELLILSLDWLVEQQVSVINLSLGGSRNLLFETVLKRVMALGISTVAAVGNNGVKASKVYPAAQPGVIAVTALDAASEGYAHANQGDYVDFAAPGVDVAVAKAAGGMIYRSGTSHAVPFVTAALANIRDHYKGDLQQYYVRLKRSAKDLGVAGRDARFGWGLINVKETCGLVLLSPIE</sequence>
<evidence type="ECO:0000256" key="5">
    <source>
        <dbReference type="SAM" id="MobiDB-lite"/>
    </source>
</evidence>
<organism evidence="7">
    <name type="scientific">hydrothermal vent metagenome</name>
    <dbReference type="NCBI Taxonomy" id="652676"/>
    <lineage>
        <taxon>unclassified sequences</taxon>
        <taxon>metagenomes</taxon>
        <taxon>ecological metagenomes</taxon>
    </lineage>
</organism>
<dbReference type="CDD" id="cd05561">
    <property type="entry name" value="Peptidases_S8_4"/>
    <property type="match status" value="1"/>
</dbReference>
<dbReference type="InterPro" id="IPR015500">
    <property type="entry name" value="Peptidase_S8_subtilisin-rel"/>
</dbReference>
<dbReference type="PRINTS" id="PR00723">
    <property type="entry name" value="SUBTILISIN"/>
</dbReference>
<feature type="compositionally biased region" description="Low complexity" evidence="5">
    <location>
        <begin position="208"/>
        <end position="218"/>
    </location>
</feature>
<dbReference type="InterPro" id="IPR036852">
    <property type="entry name" value="Peptidase_S8/S53_dom_sf"/>
</dbReference>
<gene>
    <name evidence="7" type="ORF">MNBD_GAMMA26-1185</name>
</gene>
<keyword evidence="4" id="KW-0720">Serine protease</keyword>
<protein>
    <recommendedName>
        <fullName evidence="6">Peptidase S8/S53 domain-containing protein</fullName>
    </recommendedName>
</protein>
<dbReference type="PROSITE" id="PS51892">
    <property type="entry name" value="SUBTILASE"/>
    <property type="match status" value="1"/>
</dbReference>
<evidence type="ECO:0000256" key="2">
    <source>
        <dbReference type="ARBA" id="ARBA00022670"/>
    </source>
</evidence>
<comment type="similarity">
    <text evidence="1">Belongs to the peptidase S8 family.</text>
</comment>
<dbReference type="Gene3D" id="3.40.50.200">
    <property type="entry name" value="Peptidase S8/S53 domain"/>
    <property type="match status" value="1"/>
</dbReference>
<evidence type="ECO:0000256" key="3">
    <source>
        <dbReference type="ARBA" id="ARBA00022801"/>
    </source>
</evidence>
<dbReference type="Pfam" id="PF00082">
    <property type="entry name" value="Peptidase_S8"/>
    <property type="match status" value="1"/>
</dbReference>
<proteinExistence type="inferred from homology"/>
<feature type="domain" description="Peptidase S8/S53" evidence="6">
    <location>
        <begin position="337"/>
        <end position="573"/>
    </location>
</feature>
<evidence type="ECO:0000313" key="7">
    <source>
        <dbReference type="EMBL" id="VAX09736.1"/>
    </source>
</evidence>
<dbReference type="PANTHER" id="PTHR43806">
    <property type="entry name" value="PEPTIDASE S8"/>
    <property type="match status" value="1"/>
</dbReference>
<dbReference type="GO" id="GO:0004252">
    <property type="term" value="F:serine-type endopeptidase activity"/>
    <property type="evidence" value="ECO:0007669"/>
    <property type="project" value="InterPro"/>
</dbReference>
<dbReference type="AlphaFoldDB" id="A0A3B1AUM8"/>
<dbReference type="GO" id="GO:0006508">
    <property type="term" value="P:proteolysis"/>
    <property type="evidence" value="ECO:0007669"/>
    <property type="project" value="UniProtKB-KW"/>
</dbReference>
<dbReference type="EMBL" id="UOFX01000056">
    <property type="protein sequence ID" value="VAX09736.1"/>
    <property type="molecule type" value="Genomic_DNA"/>
</dbReference>
<dbReference type="InterPro" id="IPR050131">
    <property type="entry name" value="Peptidase_S8_subtilisin-like"/>
</dbReference>
<name>A0A3B1AUM8_9ZZZZ</name>
<evidence type="ECO:0000256" key="4">
    <source>
        <dbReference type="ARBA" id="ARBA00022825"/>
    </source>
</evidence>
<feature type="compositionally biased region" description="Acidic residues" evidence="5">
    <location>
        <begin position="178"/>
        <end position="193"/>
    </location>
</feature>
<dbReference type="InterPro" id="IPR013783">
    <property type="entry name" value="Ig-like_fold"/>
</dbReference>